<feature type="chain" id="PRO_5007729012" description="Methyltransferase domain-containing protein" evidence="1">
    <location>
        <begin position="21"/>
        <end position="286"/>
    </location>
</feature>
<dbReference type="InterPro" id="IPR006631">
    <property type="entry name" value="DM4_12"/>
</dbReference>
<dbReference type="PANTHER" id="PTHR41158:SF2">
    <property type="entry name" value="AGAP010294-PA"/>
    <property type="match status" value="1"/>
</dbReference>
<dbReference type="Pfam" id="PF07841">
    <property type="entry name" value="DM4_12"/>
    <property type="match status" value="1"/>
</dbReference>
<evidence type="ECO:0000313" key="3">
    <source>
        <dbReference type="Proteomes" id="UP000015104"/>
    </source>
</evidence>
<keyword evidence="3" id="KW-1185">Reference proteome</keyword>
<dbReference type="SUPFAM" id="SSF53335">
    <property type="entry name" value="S-adenosyl-L-methionine-dependent methyltransferases"/>
    <property type="match status" value="1"/>
</dbReference>
<protein>
    <recommendedName>
        <fullName evidence="4">Methyltransferase domain-containing protein</fullName>
    </recommendedName>
</protein>
<dbReference type="STRING" id="32264.T1K9P4"/>
<dbReference type="AlphaFoldDB" id="T1K9P4"/>
<dbReference type="PANTHER" id="PTHR41158">
    <property type="entry name" value="AGAP010294-PA"/>
    <property type="match status" value="1"/>
</dbReference>
<evidence type="ECO:0000256" key="1">
    <source>
        <dbReference type="SAM" id="SignalP"/>
    </source>
</evidence>
<proteinExistence type="predicted"/>
<dbReference type="EMBL" id="CAEY01001892">
    <property type="status" value="NOT_ANNOTATED_CDS"/>
    <property type="molecule type" value="Genomic_DNA"/>
</dbReference>
<dbReference type="HOGENOM" id="CLU_1356214_0_0_1"/>
<dbReference type="EnsemblMetazoa" id="tetur07g05680.1">
    <property type="protein sequence ID" value="tetur07g05680.1"/>
    <property type="gene ID" value="tetur07g05680"/>
</dbReference>
<feature type="signal peptide" evidence="1">
    <location>
        <begin position="1"/>
        <end position="20"/>
    </location>
</feature>
<reference evidence="2" key="2">
    <citation type="submission" date="2015-06" db="UniProtKB">
        <authorList>
            <consortium name="EnsemblMetazoa"/>
        </authorList>
    </citation>
    <scope>IDENTIFICATION</scope>
</reference>
<name>T1K9P4_TETUR</name>
<organism evidence="2 3">
    <name type="scientific">Tetranychus urticae</name>
    <name type="common">Two-spotted spider mite</name>
    <dbReference type="NCBI Taxonomy" id="32264"/>
    <lineage>
        <taxon>Eukaryota</taxon>
        <taxon>Metazoa</taxon>
        <taxon>Ecdysozoa</taxon>
        <taxon>Arthropoda</taxon>
        <taxon>Chelicerata</taxon>
        <taxon>Arachnida</taxon>
        <taxon>Acari</taxon>
        <taxon>Acariformes</taxon>
        <taxon>Trombidiformes</taxon>
        <taxon>Prostigmata</taxon>
        <taxon>Eleutherengona</taxon>
        <taxon>Raphignathae</taxon>
        <taxon>Tetranychoidea</taxon>
        <taxon>Tetranychidae</taxon>
        <taxon>Tetranychus</taxon>
    </lineage>
</organism>
<dbReference type="InterPro" id="IPR029063">
    <property type="entry name" value="SAM-dependent_MTases_sf"/>
</dbReference>
<dbReference type="Gene3D" id="3.40.50.150">
    <property type="entry name" value="Vaccinia Virus protein VP39"/>
    <property type="match status" value="1"/>
</dbReference>
<dbReference type="Proteomes" id="UP000015104">
    <property type="component" value="Unassembled WGS sequence"/>
</dbReference>
<reference evidence="3" key="1">
    <citation type="submission" date="2011-08" db="EMBL/GenBank/DDBJ databases">
        <authorList>
            <person name="Rombauts S."/>
        </authorList>
    </citation>
    <scope>NUCLEOTIDE SEQUENCE</scope>
    <source>
        <strain evidence="3">London</strain>
    </source>
</reference>
<evidence type="ECO:0000313" key="2">
    <source>
        <dbReference type="EnsemblMetazoa" id="tetur07g05680.1"/>
    </source>
</evidence>
<evidence type="ECO:0008006" key="4">
    <source>
        <dbReference type="Google" id="ProtNLM"/>
    </source>
</evidence>
<accession>T1K9P4</accession>
<sequence length="286" mass="31889">MKNVILSVALLAVFVAVVSASESTQARQARFDDRKARFDTEKKEITTFMNTKNLFKTVFKILFGTSDESAATSRQVLGVLVEVLDMLRSSFGQKARSSSARGLKDAVDDAAYAGATMLRGYVKSVLAGDDHCAQRHLCESSKEAVREGRELGYVVSQVGGYATGYLLQHQKSIPSNTISEAVRRGRSGEDCAKIYSNCNETFFHYKLSNTIVVIAGKIEEINLPEKVDIIIFEPMGYMLFNERMLETYLHANGRSNSGNFSYRAFQQLNKANFWNQENFHGVDLTV</sequence>
<dbReference type="eggNOG" id="ENOG502R3CJ">
    <property type="taxonomic scope" value="Eukaryota"/>
</dbReference>
<keyword evidence="1" id="KW-0732">Signal</keyword>